<dbReference type="AlphaFoldDB" id="A0A838XME4"/>
<keyword evidence="7 11" id="KW-0464">Manganese</keyword>
<feature type="binding site" evidence="11">
    <location>
        <position position="155"/>
    </location>
    <ligand>
        <name>Mn(2+)</name>
        <dbReference type="ChEBI" id="CHEBI:29035"/>
        <label>1</label>
    </ligand>
</feature>
<feature type="binding site" evidence="10">
    <location>
        <begin position="271"/>
        <end position="272"/>
    </location>
    <ligand>
        <name>GMP</name>
        <dbReference type="ChEBI" id="CHEBI:58115"/>
    </ligand>
</feature>
<dbReference type="RefSeq" id="WP_181756629.1">
    <property type="nucleotide sequence ID" value="NZ_JACEOG010000002.1"/>
</dbReference>
<dbReference type="EC" id="6.5.1.8" evidence="1"/>
<evidence type="ECO:0000256" key="10">
    <source>
        <dbReference type="PIRSR" id="PIRSR601233-2"/>
    </source>
</evidence>
<evidence type="ECO:0000256" key="3">
    <source>
        <dbReference type="ARBA" id="ARBA00022723"/>
    </source>
</evidence>
<keyword evidence="2" id="KW-0436">Ligase</keyword>
<evidence type="ECO:0000256" key="2">
    <source>
        <dbReference type="ARBA" id="ARBA00022598"/>
    </source>
</evidence>
<keyword evidence="5" id="KW-0692">RNA repair</keyword>
<evidence type="ECO:0000256" key="11">
    <source>
        <dbReference type="PIRSR" id="PIRSR601233-3"/>
    </source>
</evidence>
<dbReference type="SUPFAM" id="SSF103365">
    <property type="entry name" value="Hypothetical protein PH1602"/>
    <property type="match status" value="1"/>
</dbReference>
<feature type="binding site" evidence="10">
    <location>
        <position position="310"/>
    </location>
    <ligand>
        <name>GMP</name>
        <dbReference type="ChEBI" id="CHEBI:58115"/>
    </ligand>
</feature>
<evidence type="ECO:0000256" key="1">
    <source>
        <dbReference type="ARBA" id="ARBA00012726"/>
    </source>
</evidence>
<dbReference type="GO" id="GO:0006281">
    <property type="term" value="P:DNA repair"/>
    <property type="evidence" value="ECO:0007669"/>
    <property type="project" value="TreeGrafter"/>
</dbReference>
<evidence type="ECO:0000313" key="13">
    <source>
        <dbReference type="Proteomes" id="UP000550354"/>
    </source>
</evidence>
<evidence type="ECO:0000313" key="12">
    <source>
        <dbReference type="EMBL" id="MBA4609806.1"/>
    </source>
</evidence>
<evidence type="ECO:0000256" key="8">
    <source>
        <dbReference type="ARBA" id="ARBA00047746"/>
    </source>
</evidence>
<organism evidence="12 13">
    <name type="scientific">Aeromicrobium phoceense</name>
    <dbReference type="NCBI Taxonomy" id="2754045"/>
    <lineage>
        <taxon>Bacteria</taxon>
        <taxon>Bacillati</taxon>
        <taxon>Actinomycetota</taxon>
        <taxon>Actinomycetes</taxon>
        <taxon>Propionibacteriales</taxon>
        <taxon>Nocardioidaceae</taxon>
        <taxon>Aeromicrobium</taxon>
    </lineage>
</organism>
<feature type="binding site" evidence="11">
    <location>
        <position position="172"/>
    </location>
    <ligand>
        <name>Mn(2+)</name>
        <dbReference type="ChEBI" id="CHEBI:29035"/>
        <label>2</label>
    </ligand>
</feature>
<comment type="cofactor">
    <cofactor evidence="11">
        <name>Mn(2+)</name>
        <dbReference type="ChEBI" id="CHEBI:29035"/>
    </cofactor>
    <text evidence="11">Binds 2 manganese ions per subunit.</text>
</comment>
<evidence type="ECO:0000256" key="9">
    <source>
        <dbReference type="PIRSR" id="PIRSR601233-1"/>
    </source>
</evidence>
<dbReference type="Proteomes" id="UP000550354">
    <property type="component" value="Unassembled WGS sequence"/>
</dbReference>
<evidence type="ECO:0000256" key="5">
    <source>
        <dbReference type="ARBA" id="ARBA00022800"/>
    </source>
</evidence>
<dbReference type="Gene3D" id="3.90.1860.10">
    <property type="entry name" value="tRNA-splicing ligase RtcB"/>
    <property type="match status" value="1"/>
</dbReference>
<dbReference type="PANTHER" id="PTHR43749:SF2">
    <property type="entry name" value="RNA-SPLICING LIGASE RTCB"/>
    <property type="match status" value="1"/>
</dbReference>
<feature type="binding site" evidence="11">
    <location>
        <position position="68"/>
    </location>
    <ligand>
        <name>Mn(2+)</name>
        <dbReference type="ChEBI" id="CHEBI:29035"/>
        <label>1</label>
    </ligand>
</feature>
<dbReference type="InterPro" id="IPR001233">
    <property type="entry name" value="RtcB"/>
</dbReference>
<dbReference type="PANTHER" id="PTHR43749">
    <property type="entry name" value="RNA-SPLICING LIGASE RTCB"/>
    <property type="match status" value="1"/>
</dbReference>
<dbReference type="InterPro" id="IPR036025">
    <property type="entry name" value="RtcB-like_sf"/>
</dbReference>
<keyword evidence="13" id="KW-1185">Reference proteome</keyword>
<dbReference type="GO" id="GO:0170057">
    <property type="term" value="F:RNA ligase (GTP) activity"/>
    <property type="evidence" value="ECO:0007669"/>
    <property type="project" value="UniProtKB-EC"/>
</dbReference>
<keyword evidence="6 10" id="KW-0342">GTP-binding</keyword>
<dbReference type="GO" id="GO:0006396">
    <property type="term" value="P:RNA processing"/>
    <property type="evidence" value="ECO:0007669"/>
    <property type="project" value="InterPro"/>
</dbReference>
<dbReference type="GO" id="GO:0005525">
    <property type="term" value="F:GTP binding"/>
    <property type="evidence" value="ECO:0007669"/>
    <property type="project" value="UniProtKB-KW"/>
</dbReference>
<feature type="binding site" evidence="11">
    <location>
        <position position="271"/>
    </location>
    <ligand>
        <name>Mn(2+)</name>
        <dbReference type="ChEBI" id="CHEBI:29035"/>
        <label>2</label>
    </ligand>
</feature>
<evidence type="ECO:0000256" key="7">
    <source>
        <dbReference type="ARBA" id="ARBA00023211"/>
    </source>
</evidence>
<comment type="caution">
    <text evidence="12">The sequence shown here is derived from an EMBL/GenBank/DDBJ whole genome shotgun (WGS) entry which is preliminary data.</text>
</comment>
<feature type="binding site" evidence="10">
    <location>
        <begin position="154"/>
        <end position="158"/>
    </location>
    <ligand>
        <name>GMP</name>
        <dbReference type="ChEBI" id="CHEBI:58115"/>
    </ligand>
</feature>
<keyword evidence="3 11" id="KW-0479">Metal-binding</keyword>
<dbReference type="GO" id="GO:0042245">
    <property type="term" value="P:RNA repair"/>
    <property type="evidence" value="ECO:0007669"/>
    <property type="project" value="UniProtKB-KW"/>
</dbReference>
<accession>A0A838XME4</accession>
<keyword evidence="4 10" id="KW-0547">Nucleotide-binding</keyword>
<feature type="binding site" evidence="10">
    <location>
        <position position="397"/>
    </location>
    <ligand>
        <name>GMP</name>
        <dbReference type="ChEBI" id="CHEBI:58115"/>
    </ligand>
</feature>
<dbReference type="Pfam" id="PF01139">
    <property type="entry name" value="RtcB"/>
    <property type="match status" value="1"/>
</dbReference>
<dbReference type="EMBL" id="JACEOG010000002">
    <property type="protein sequence ID" value="MBA4609806.1"/>
    <property type="molecule type" value="Genomic_DNA"/>
</dbReference>
<evidence type="ECO:0000256" key="6">
    <source>
        <dbReference type="ARBA" id="ARBA00023134"/>
    </source>
</evidence>
<feature type="binding site" evidence="10">
    <location>
        <begin position="327"/>
        <end position="330"/>
    </location>
    <ligand>
        <name>GMP</name>
        <dbReference type="ChEBI" id="CHEBI:58115"/>
    </ligand>
</feature>
<gene>
    <name evidence="12" type="ORF">H1W00_15090</name>
</gene>
<feature type="binding site" evidence="10">
    <location>
        <begin position="303"/>
        <end position="306"/>
    </location>
    <ligand>
        <name>GMP</name>
        <dbReference type="ChEBI" id="CHEBI:58115"/>
    </ligand>
</feature>
<dbReference type="GO" id="GO:0003909">
    <property type="term" value="F:DNA ligase activity"/>
    <property type="evidence" value="ECO:0007669"/>
    <property type="project" value="TreeGrafter"/>
</dbReference>
<feature type="active site" description="GMP-histidine intermediate" evidence="9">
    <location>
        <position position="327"/>
    </location>
</feature>
<dbReference type="GO" id="GO:0030145">
    <property type="term" value="F:manganese ion binding"/>
    <property type="evidence" value="ECO:0007669"/>
    <property type="project" value="TreeGrafter"/>
</dbReference>
<reference evidence="12 13" key="1">
    <citation type="submission" date="2020-07" db="EMBL/GenBank/DDBJ databases">
        <title>Draft genome and description of Aeromicrobium phoceense strain Marseille-Q0843 isolated from healthy skin swab.</title>
        <authorList>
            <person name="Boxberger M."/>
            <person name="La Scola B."/>
        </authorList>
    </citation>
    <scope>NUCLEOTIDE SEQUENCE [LARGE SCALE GENOMIC DNA]</scope>
    <source>
        <strain evidence="12 13">Marseille-Q0843</strain>
    </source>
</reference>
<name>A0A838XME4_9ACTN</name>
<sequence length="399" mass="44398">MERISKRFMNWASILEEETRAQAEMTSRMPFIHPHLALMPDAHLGKGATVGSVIPTLGAIIPAAVGVDIGCGMIAVRTQFRSSDIAGIPLRGLRERIERAIPLSAGNYNTEYFGKHTEDRVNALGQKADEIGLSGKGHFATNWDMQLGTLGSGNHFIEVSLDEVDTVWLFLHSGSRGVGNKIAQHHIKVAQDLCRKWWIDLPHPDLAYLVEGTEEFWAYISELRWAQEFALLNREEMMDRVVASFDDWLGASSAHGSFAELERLEEINCHHNYTTKEQHWGKEVWLSRKGAIDASEGTPGLIPGSMGTRSYVVVGKGNALSLNSSPHGAGREYSRSKARKTFTAEDLRTAMVGIEYRDTDAFIDEIPAAYKDIDVVMEDAKDLVEIRHTLRQIVNVKGD</sequence>
<protein>
    <recommendedName>
        <fullName evidence="1">3'-phosphate/5'-hydroxy nucleic acid ligase</fullName>
        <ecNumber evidence="1">6.5.1.8</ecNumber>
    </recommendedName>
</protein>
<proteinExistence type="predicted"/>
<comment type="catalytic activity">
    <reaction evidence="8">
        <text>a 3'-end 3'-phospho-ribonucleotide-RNA + a 5'-end dephospho-ribonucleoside-RNA + GTP = a ribonucleotidyl-ribonucleotide-RNA + GMP + diphosphate</text>
        <dbReference type="Rhea" id="RHEA:68076"/>
        <dbReference type="Rhea" id="RHEA-COMP:10463"/>
        <dbReference type="Rhea" id="RHEA-COMP:13936"/>
        <dbReference type="Rhea" id="RHEA-COMP:17355"/>
        <dbReference type="ChEBI" id="CHEBI:33019"/>
        <dbReference type="ChEBI" id="CHEBI:37565"/>
        <dbReference type="ChEBI" id="CHEBI:58115"/>
        <dbReference type="ChEBI" id="CHEBI:83062"/>
        <dbReference type="ChEBI" id="CHEBI:138284"/>
        <dbReference type="ChEBI" id="CHEBI:173118"/>
        <dbReference type="EC" id="6.5.1.8"/>
    </reaction>
</comment>
<evidence type="ECO:0000256" key="4">
    <source>
        <dbReference type="ARBA" id="ARBA00022741"/>
    </source>
</evidence>
<dbReference type="InterPro" id="IPR052915">
    <property type="entry name" value="RtcB-like"/>
</dbReference>